<dbReference type="Gene3D" id="3.30.420.10">
    <property type="entry name" value="Ribonuclease H-like superfamily/Ribonuclease H"/>
    <property type="match status" value="1"/>
</dbReference>
<comment type="caution">
    <text evidence="3">The sequence shown here is derived from an EMBL/GenBank/DDBJ whole genome shotgun (WGS) entry which is preliminary data.</text>
</comment>
<dbReference type="InterPro" id="IPR051132">
    <property type="entry name" value="3-5_Exonuclease_domain"/>
</dbReference>
<sequence>MNRSPISVEQLHNSKTNFIVHFFNAAHIATVVTASSAQASLWINHFLSAYENEHNNNNNPTRFMVGFNVKWRSDNGHEDNPVAVLQLCVDRRCLIFQIRGCDAIPNALSNFLSDTRFTFTGVNIQKSVRRLMLDYEVSVGNMRELQTWLEEEKERVRLRREGLRLAKAILIWRVRNQRRIQLENWEEERLSSEQIIWKENS</sequence>
<dbReference type="InterPro" id="IPR012337">
    <property type="entry name" value="RNaseH-like_sf"/>
</dbReference>
<reference evidence="3" key="1">
    <citation type="journal article" date="2023" name="Nat. Commun.">
        <title>Diploid and tetraploid genomes of Acorus and the evolution of monocots.</title>
        <authorList>
            <person name="Ma L."/>
            <person name="Liu K.W."/>
            <person name="Li Z."/>
            <person name="Hsiao Y.Y."/>
            <person name="Qi Y."/>
            <person name="Fu T."/>
            <person name="Tang G.D."/>
            <person name="Zhang D."/>
            <person name="Sun W.H."/>
            <person name="Liu D.K."/>
            <person name="Li Y."/>
            <person name="Chen G.Z."/>
            <person name="Liu X.D."/>
            <person name="Liao X.Y."/>
            <person name="Jiang Y.T."/>
            <person name="Yu X."/>
            <person name="Hao Y."/>
            <person name="Huang J."/>
            <person name="Zhao X.W."/>
            <person name="Ke S."/>
            <person name="Chen Y.Y."/>
            <person name="Wu W.L."/>
            <person name="Hsu J.L."/>
            <person name="Lin Y.F."/>
            <person name="Huang M.D."/>
            <person name="Li C.Y."/>
            <person name="Huang L."/>
            <person name="Wang Z.W."/>
            <person name="Zhao X."/>
            <person name="Zhong W.Y."/>
            <person name="Peng D.H."/>
            <person name="Ahmad S."/>
            <person name="Lan S."/>
            <person name="Zhang J.S."/>
            <person name="Tsai W.C."/>
            <person name="Van de Peer Y."/>
            <person name="Liu Z.J."/>
        </authorList>
    </citation>
    <scope>NUCLEOTIDE SEQUENCE</scope>
    <source>
        <strain evidence="3">CP</strain>
    </source>
</reference>
<dbReference type="PANTHER" id="PTHR13620">
    <property type="entry name" value="3-5 EXONUCLEASE"/>
    <property type="match status" value="1"/>
</dbReference>
<dbReference type="PANTHER" id="PTHR13620:SF121">
    <property type="entry name" value="EMB|CAB82946.1-RELATED"/>
    <property type="match status" value="1"/>
</dbReference>
<keyword evidence="1" id="KW-0540">Nuclease</keyword>
<dbReference type="AlphaFoldDB" id="A0AAV9BXD7"/>
<organism evidence="3 4">
    <name type="scientific">Acorus calamus</name>
    <name type="common">Sweet flag</name>
    <dbReference type="NCBI Taxonomy" id="4465"/>
    <lineage>
        <taxon>Eukaryota</taxon>
        <taxon>Viridiplantae</taxon>
        <taxon>Streptophyta</taxon>
        <taxon>Embryophyta</taxon>
        <taxon>Tracheophyta</taxon>
        <taxon>Spermatophyta</taxon>
        <taxon>Magnoliopsida</taxon>
        <taxon>Liliopsida</taxon>
        <taxon>Acoraceae</taxon>
        <taxon>Acorus</taxon>
    </lineage>
</organism>
<dbReference type="EMBL" id="JAUJYO010000022">
    <property type="protein sequence ID" value="KAK1281475.1"/>
    <property type="molecule type" value="Genomic_DNA"/>
</dbReference>
<evidence type="ECO:0000313" key="4">
    <source>
        <dbReference type="Proteomes" id="UP001180020"/>
    </source>
</evidence>
<dbReference type="GO" id="GO:0003676">
    <property type="term" value="F:nucleic acid binding"/>
    <property type="evidence" value="ECO:0007669"/>
    <property type="project" value="InterPro"/>
</dbReference>
<gene>
    <name evidence="3" type="ORF">QJS10_CPB22g00488</name>
</gene>
<protein>
    <recommendedName>
        <fullName evidence="5">PH domain-containing protein</fullName>
    </recommendedName>
</protein>
<dbReference type="Proteomes" id="UP001180020">
    <property type="component" value="Unassembled WGS sequence"/>
</dbReference>
<evidence type="ECO:0000256" key="1">
    <source>
        <dbReference type="ARBA" id="ARBA00022722"/>
    </source>
</evidence>
<dbReference type="GO" id="GO:0008408">
    <property type="term" value="F:3'-5' exonuclease activity"/>
    <property type="evidence" value="ECO:0007669"/>
    <property type="project" value="TreeGrafter"/>
</dbReference>
<dbReference type="GO" id="GO:0005737">
    <property type="term" value="C:cytoplasm"/>
    <property type="evidence" value="ECO:0007669"/>
    <property type="project" value="TreeGrafter"/>
</dbReference>
<reference evidence="3" key="2">
    <citation type="submission" date="2023-06" db="EMBL/GenBank/DDBJ databases">
        <authorList>
            <person name="Ma L."/>
            <person name="Liu K.-W."/>
            <person name="Li Z."/>
            <person name="Hsiao Y.-Y."/>
            <person name="Qi Y."/>
            <person name="Fu T."/>
            <person name="Tang G."/>
            <person name="Zhang D."/>
            <person name="Sun W.-H."/>
            <person name="Liu D.-K."/>
            <person name="Li Y."/>
            <person name="Chen G.-Z."/>
            <person name="Liu X.-D."/>
            <person name="Liao X.-Y."/>
            <person name="Jiang Y.-T."/>
            <person name="Yu X."/>
            <person name="Hao Y."/>
            <person name="Huang J."/>
            <person name="Zhao X.-W."/>
            <person name="Ke S."/>
            <person name="Chen Y.-Y."/>
            <person name="Wu W.-L."/>
            <person name="Hsu J.-L."/>
            <person name="Lin Y.-F."/>
            <person name="Huang M.-D."/>
            <person name="Li C.-Y."/>
            <person name="Huang L."/>
            <person name="Wang Z.-W."/>
            <person name="Zhao X."/>
            <person name="Zhong W.-Y."/>
            <person name="Peng D.-H."/>
            <person name="Ahmad S."/>
            <person name="Lan S."/>
            <person name="Zhang J.-S."/>
            <person name="Tsai W.-C."/>
            <person name="Van De Peer Y."/>
            <person name="Liu Z.-J."/>
        </authorList>
    </citation>
    <scope>NUCLEOTIDE SEQUENCE</scope>
    <source>
        <strain evidence="3">CP</strain>
        <tissue evidence="3">Leaves</tissue>
    </source>
</reference>
<keyword evidence="4" id="KW-1185">Reference proteome</keyword>
<evidence type="ECO:0000256" key="2">
    <source>
        <dbReference type="ARBA" id="ARBA00022801"/>
    </source>
</evidence>
<dbReference type="SUPFAM" id="SSF53098">
    <property type="entry name" value="Ribonuclease H-like"/>
    <property type="match status" value="1"/>
</dbReference>
<name>A0AAV9BXD7_ACOCL</name>
<accession>A0AAV9BXD7</accession>
<evidence type="ECO:0008006" key="5">
    <source>
        <dbReference type="Google" id="ProtNLM"/>
    </source>
</evidence>
<evidence type="ECO:0000313" key="3">
    <source>
        <dbReference type="EMBL" id="KAK1281475.1"/>
    </source>
</evidence>
<keyword evidence="2" id="KW-0378">Hydrolase</keyword>
<dbReference type="InterPro" id="IPR036397">
    <property type="entry name" value="RNaseH_sf"/>
</dbReference>
<proteinExistence type="predicted"/>
<dbReference type="GO" id="GO:0005634">
    <property type="term" value="C:nucleus"/>
    <property type="evidence" value="ECO:0007669"/>
    <property type="project" value="TreeGrafter"/>
</dbReference>